<feature type="transmembrane region" description="Helical" evidence="8">
    <location>
        <begin position="371"/>
        <end position="391"/>
    </location>
</feature>
<dbReference type="PANTHER" id="PTHR30250">
    <property type="entry name" value="PST FAMILY PREDICTED COLANIC ACID TRANSPORTER"/>
    <property type="match status" value="1"/>
</dbReference>
<evidence type="ECO:0000313" key="10">
    <source>
        <dbReference type="Proteomes" id="UP000824136"/>
    </source>
</evidence>
<keyword evidence="6 8" id="KW-1133">Transmembrane helix</keyword>
<evidence type="ECO:0000256" key="1">
    <source>
        <dbReference type="ARBA" id="ARBA00004651"/>
    </source>
</evidence>
<dbReference type="PANTHER" id="PTHR30250:SF21">
    <property type="entry name" value="LIPID II FLIPPASE MURJ"/>
    <property type="match status" value="1"/>
</dbReference>
<gene>
    <name evidence="9" type="ORF">IAC39_02650</name>
</gene>
<feature type="transmembrane region" description="Helical" evidence="8">
    <location>
        <begin position="411"/>
        <end position="433"/>
    </location>
</feature>
<dbReference type="InterPro" id="IPR002797">
    <property type="entry name" value="Polysacc_synth"/>
</dbReference>
<evidence type="ECO:0000313" key="9">
    <source>
        <dbReference type="EMBL" id="HIT58601.1"/>
    </source>
</evidence>
<accession>A0A9D1GSW1</accession>
<feature type="transmembrane region" description="Helical" evidence="8">
    <location>
        <begin position="128"/>
        <end position="149"/>
    </location>
</feature>
<feature type="transmembrane region" description="Helical" evidence="8">
    <location>
        <begin position="445"/>
        <end position="463"/>
    </location>
</feature>
<keyword evidence="7 8" id="KW-0472">Membrane</keyword>
<evidence type="ECO:0000256" key="6">
    <source>
        <dbReference type="ARBA" id="ARBA00022989"/>
    </source>
</evidence>
<keyword evidence="2" id="KW-1003">Cell membrane</keyword>
<evidence type="ECO:0000256" key="4">
    <source>
        <dbReference type="ARBA" id="ARBA00022960"/>
    </source>
</evidence>
<keyword evidence="4" id="KW-0133">Cell shape</keyword>
<proteinExistence type="predicted"/>
<feature type="transmembrane region" description="Helical" evidence="8">
    <location>
        <begin position="531"/>
        <end position="553"/>
    </location>
</feature>
<dbReference type="InterPro" id="IPR050833">
    <property type="entry name" value="Poly_Biosynth_Transport"/>
</dbReference>
<reference evidence="9" key="2">
    <citation type="journal article" date="2021" name="PeerJ">
        <title>Extensive microbial diversity within the chicken gut microbiome revealed by metagenomics and culture.</title>
        <authorList>
            <person name="Gilroy R."/>
            <person name="Ravi A."/>
            <person name="Getino M."/>
            <person name="Pursley I."/>
            <person name="Horton D.L."/>
            <person name="Alikhan N.F."/>
            <person name="Baker D."/>
            <person name="Gharbi K."/>
            <person name="Hall N."/>
            <person name="Watson M."/>
            <person name="Adriaenssens E.M."/>
            <person name="Foster-Nyarko E."/>
            <person name="Jarju S."/>
            <person name="Secka A."/>
            <person name="Antonio M."/>
            <person name="Oren A."/>
            <person name="Chaudhuri R.R."/>
            <person name="La Ragione R."/>
            <person name="Hildebrand F."/>
            <person name="Pallen M.J."/>
        </authorList>
    </citation>
    <scope>NUCLEOTIDE SEQUENCE</scope>
    <source>
        <strain evidence="9">CHK33-4379</strain>
    </source>
</reference>
<feature type="transmembrane region" description="Helical" evidence="8">
    <location>
        <begin position="12"/>
        <end position="33"/>
    </location>
</feature>
<feature type="transmembrane region" description="Helical" evidence="8">
    <location>
        <begin position="93"/>
        <end position="116"/>
    </location>
</feature>
<keyword evidence="5" id="KW-0573">Peptidoglycan synthesis</keyword>
<organism evidence="9 10">
    <name type="scientific">Candidatus Faeciplasma pullistercoris</name>
    <dbReference type="NCBI Taxonomy" id="2840800"/>
    <lineage>
        <taxon>Bacteria</taxon>
        <taxon>Bacillati</taxon>
        <taxon>Bacillota</taxon>
        <taxon>Clostridia</taxon>
        <taxon>Eubacteriales</taxon>
        <taxon>Oscillospiraceae</taxon>
        <taxon>Oscillospiraceae incertae sedis</taxon>
        <taxon>Candidatus Faeciplasma</taxon>
    </lineage>
</organism>
<evidence type="ECO:0000256" key="3">
    <source>
        <dbReference type="ARBA" id="ARBA00022692"/>
    </source>
</evidence>
<dbReference type="GO" id="GO:0008360">
    <property type="term" value="P:regulation of cell shape"/>
    <property type="evidence" value="ECO:0007669"/>
    <property type="project" value="UniProtKB-KW"/>
</dbReference>
<dbReference type="AlphaFoldDB" id="A0A9D1GSW1"/>
<feature type="transmembrane region" description="Helical" evidence="8">
    <location>
        <begin position="322"/>
        <end position="350"/>
    </location>
</feature>
<dbReference type="Pfam" id="PF03023">
    <property type="entry name" value="MurJ"/>
    <property type="match status" value="1"/>
</dbReference>
<protein>
    <submittedName>
        <fullName evidence="9">Polysaccharide biosynthesis C-terminal domain-containing protein</fullName>
    </submittedName>
</protein>
<comment type="subcellular location">
    <subcellularLocation>
        <location evidence="1">Cell membrane</location>
        <topology evidence="1">Multi-pass membrane protein</topology>
    </subcellularLocation>
</comment>
<dbReference type="Pfam" id="PF01943">
    <property type="entry name" value="Polysacc_synt"/>
    <property type="match status" value="1"/>
</dbReference>
<dbReference type="GO" id="GO:0005886">
    <property type="term" value="C:plasma membrane"/>
    <property type="evidence" value="ECO:0007669"/>
    <property type="project" value="UniProtKB-SubCell"/>
</dbReference>
<name>A0A9D1GSW1_9FIRM</name>
<evidence type="ECO:0000256" key="7">
    <source>
        <dbReference type="ARBA" id="ARBA00023136"/>
    </source>
</evidence>
<comment type="caution">
    <text evidence="9">The sequence shown here is derived from an EMBL/GenBank/DDBJ whole genome shotgun (WGS) entry which is preliminary data.</text>
</comment>
<evidence type="ECO:0000256" key="2">
    <source>
        <dbReference type="ARBA" id="ARBA00022475"/>
    </source>
</evidence>
<dbReference type="Proteomes" id="UP000824136">
    <property type="component" value="Unassembled WGS sequence"/>
</dbReference>
<feature type="transmembrane region" description="Helical" evidence="8">
    <location>
        <begin position="503"/>
        <end position="525"/>
    </location>
</feature>
<sequence length="567" mass="60377">MKGLIATKKQSVLFGSFLLMVSVLVSKLAGLFLKIPLANLLGGTGMGYYSSAYAVFMPLYALCAASLPPAVAQTVSESAAYNRYGRIRLTKKTALWFFGSVSLVLTLLPLIFSEFIAERIIGNPDARLSVMAISPCIFLGTVTAVYRGYYEGLRNMTPTAVSQMADSIVKLIFGLGLAYVTKEYAYGCYYTGAPVFGQICLNEYDAANASLPYISAAAVVGTAVADLAGMLYLILHHKLIGDGIQTAELPSGSESGKILKHLLYMIAPIALASVVSSLINTIDLSTIILLIKNSLRNHPELYSERYASIIASGVKLSELPNFLYGSFTGLSMAIFTLAPSLCAVFGKSAFPNIAESYAKKDMPSVSKEIRRALMTSAYISIPAGFGLCVFSEPVLKLLFSSRYAEISVSHLPLSVLSLSTAFLAISSAAYSMLQAINRSDLPVKITVVGAIVKLGLNSILIPINQSGLIGAAAATAISYMVMAIWSVAALYKLTNTRPKIGFSVILPSIGGILSSLSSAAVYSYLQNSLSNTISVTISVLFAVIIYILFVTLLDISTKNAISAQIFG</sequence>
<feature type="transmembrane region" description="Helical" evidence="8">
    <location>
        <begin position="262"/>
        <end position="291"/>
    </location>
</feature>
<feature type="transmembrane region" description="Helical" evidence="8">
    <location>
        <begin position="213"/>
        <end position="235"/>
    </location>
</feature>
<dbReference type="InterPro" id="IPR004268">
    <property type="entry name" value="MurJ"/>
</dbReference>
<reference evidence="9" key="1">
    <citation type="submission" date="2020-10" db="EMBL/GenBank/DDBJ databases">
        <authorList>
            <person name="Gilroy R."/>
        </authorList>
    </citation>
    <scope>NUCLEOTIDE SEQUENCE</scope>
    <source>
        <strain evidence="9">CHK33-4379</strain>
    </source>
</reference>
<feature type="transmembrane region" description="Helical" evidence="8">
    <location>
        <begin position="469"/>
        <end position="491"/>
    </location>
</feature>
<keyword evidence="3 8" id="KW-0812">Transmembrane</keyword>
<dbReference type="GO" id="GO:0009252">
    <property type="term" value="P:peptidoglycan biosynthetic process"/>
    <property type="evidence" value="ECO:0007669"/>
    <property type="project" value="UniProtKB-KW"/>
</dbReference>
<evidence type="ECO:0000256" key="5">
    <source>
        <dbReference type="ARBA" id="ARBA00022984"/>
    </source>
</evidence>
<dbReference type="EMBL" id="DVLL01000012">
    <property type="protein sequence ID" value="HIT58601.1"/>
    <property type="molecule type" value="Genomic_DNA"/>
</dbReference>
<feature type="transmembrane region" description="Helical" evidence="8">
    <location>
        <begin position="53"/>
        <end position="72"/>
    </location>
</feature>
<evidence type="ECO:0000256" key="8">
    <source>
        <dbReference type="SAM" id="Phobius"/>
    </source>
</evidence>